<dbReference type="Gene3D" id="1.10.1040.10">
    <property type="entry name" value="N-(1-d-carboxylethyl)-l-norvaline Dehydrogenase, domain 2"/>
    <property type="match status" value="1"/>
</dbReference>
<reference evidence="2 3" key="1">
    <citation type="journal article" date="2010" name="Stand. Genomic Sci.">
        <title>Complete genome sequence of Desulfarculus baarsii type strain (2st14).</title>
        <authorList>
            <person name="Sun H."/>
            <person name="Spring S."/>
            <person name="Lapidus A."/>
            <person name="Davenport K."/>
            <person name="Del Rio T.G."/>
            <person name="Tice H."/>
            <person name="Nolan M."/>
            <person name="Copeland A."/>
            <person name="Cheng J.F."/>
            <person name="Lucas S."/>
            <person name="Tapia R."/>
            <person name="Goodwin L."/>
            <person name="Pitluck S."/>
            <person name="Ivanova N."/>
            <person name="Pagani I."/>
            <person name="Mavromatis K."/>
            <person name="Ovchinnikova G."/>
            <person name="Pati A."/>
            <person name="Chen A."/>
            <person name="Palaniappan K."/>
            <person name="Hauser L."/>
            <person name="Chang Y.J."/>
            <person name="Jeffries C.D."/>
            <person name="Detter J.C."/>
            <person name="Han C."/>
            <person name="Rohde M."/>
            <person name="Brambilla E."/>
            <person name="Goker M."/>
            <person name="Woyke T."/>
            <person name="Bristow J."/>
            <person name="Eisen J.A."/>
            <person name="Markowitz V."/>
            <person name="Hugenholtz P."/>
            <person name="Kyrpides N.C."/>
            <person name="Klenk H.P."/>
            <person name="Land M."/>
        </authorList>
    </citation>
    <scope>NUCLEOTIDE SEQUENCE [LARGE SCALE GENOMIC DNA]</scope>
    <source>
        <strain evidence="3">ATCC 33931 / DSM 2075 / LMG 7858 / VKM B-1802 / 2st14</strain>
    </source>
</reference>
<dbReference type="InterPro" id="IPR013328">
    <property type="entry name" value="6PGD_dom2"/>
</dbReference>
<dbReference type="InterPro" id="IPR029045">
    <property type="entry name" value="ClpP/crotonase-like_dom_sf"/>
</dbReference>
<dbReference type="GO" id="GO:0016509">
    <property type="term" value="F:long-chain (3S)-3-hydroxyacyl-CoA dehydrogenase (NAD+) activity"/>
    <property type="evidence" value="ECO:0007669"/>
    <property type="project" value="TreeGrafter"/>
</dbReference>
<dbReference type="HOGENOM" id="CLU_476288_0_0_7"/>
<evidence type="ECO:0000313" key="2">
    <source>
        <dbReference type="EMBL" id="ADK83411.1"/>
    </source>
</evidence>
<dbReference type="Proteomes" id="UP000009047">
    <property type="component" value="Chromosome"/>
</dbReference>
<dbReference type="Gene3D" id="3.90.226.10">
    <property type="entry name" value="2-enoyl-CoA Hydratase, Chain A, domain 1"/>
    <property type="match status" value="1"/>
</dbReference>
<dbReference type="GO" id="GO:0004300">
    <property type="term" value="F:enoyl-CoA hydratase activity"/>
    <property type="evidence" value="ECO:0007669"/>
    <property type="project" value="TreeGrafter"/>
</dbReference>
<dbReference type="InterPro" id="IPR050136">
    <property type="entry name" value="FA_oxidation_alpha_subunit"/>
</dbReference>
<protein>
    <submittedName>
        <fullName evidence="2">Enoyl-CoA hydratase/isomerase</fullName>
    </submittedName>
</protein>
<dbReference type="InterPro" id="IPR008927">
    <property type="entry name" value="6-PGluconate_DH-like_C_sf"/>
</dbReference>
<dbReference type="PANTHER" id="PTHR43612">
    <property type="entry name" value="TRIFUNCTIONAL ENZYME SUBUNIT ALPHA"/>
    <property type="match status" value="1"/>
</dbReference>
<dbReference type="SUPFAM" id="SSF52096">
    <property type="entry name" value="ClpP/crotonase"/>
    <property type="match status" value="1"/>
</dbReference>
<organism evidence="2 3">
    <name type="scientific">Desulfarculus baarsii (strain ATCC 33931 / DSM 2075 / LMG 7858 / VKM B-1802 / 2st14)</name>
    <dbReference type="NCBI Taxonomy" id="644282"/>
    <lineage>
        <taxon>Bacteria</taxon>
        <taxon>Pseudomonadati</taxon>
        <taxon>Thermodesulfobacteriota</taxon>
        <taxon>Desulfarculia</taxon>
        <taxon>Desulfarculales</taxon>
        <taxon>Desulfarculaceae</taxon>
        <taxon>Desulfarculus</taxon>
    </lineage>
</organism>
<dbReference type="Pfam" id="PF00378">
    <property type="entry name" value="ECH_1"/>
    <property type="match status" value="1"/>
</dbReference>
<dbReference type="InterPro" id="IPR036291">
    <property type="entry name" value="NAD(P)-bd_dom_sf"/>
</dbReference>
<name>E1QD92_DESB2</name>
<dbReference type="GO" id="GO:0006635">
    <property type="term" value="P:fatty acid beta-oxidation"/>
    <property type="evidence" value="ECO:0007669"/>
    <property type="project" value="TreeGrafter"/>
</dbReference>
<dbReference type="PANTHER" id="PTHR43612:SF3">
    <property type="entry name" value="TRIFUNCTIONAL ENZYME SUBUNIT ALPHA, MITOCHONDRIAL"/>
    <property type="match status" value="1"/>
</dbReference>
<dbReference type="eggNOG" id="COG1250">
    <property type="taxonomic scope" value="Bacteria"/>
</dbReference>
<dbReference type="OrthoDB" id="9771883at2"/>
<dbReference type="eggNOG" id="COG1024">
    <property type="taxonomic scope" value="Bacteria"/>
</dbReference>
<keyword evidence="3" id="KW-1185">Reference proteome</keyword>
<accession>E1QD92</accession>
<evidence type="ECO:0000256" key="1">
    <source>
        <dbReference type="ARBA" id="ARBA00049556"/>
    </source>
</evidence>
<dbReference type="STRING" id="644282.Deba_0032"/>
<dbReference type="InterPro" id="IPR001753">
    <property type="entry name" value="Enoyl-CoA_hydra/iso"/>
</dbReference>
<dbReference type="CDD" id="cd06558">
    <property type="entry name" value="crotonase-like"/>
    <property type="match status" value="1"/>
</dbReference>
<gene>
    <name evidence="2" type="ordered locus">Deba_0032</name>
</gene>
<dbReference type="KEGG" id="dbr:Deba_0032"/>
<dbReference type="SUPFAM" id="SSF48179">
    <property type="entry name" value="6-phosphogluconate dehydrogenase C-terminal domain-like"/>
    <property type="match status" value="1"/>
</dbReference>
<dbReference type="AlphaFoldDB" id="E1QD92"/>
<proteinExistence type="predicted"/>
<dbReference type="EMBL" id="CP002085">
    <property type="protein sequence ID" value="ADK83411.1"/>
    <property type="molecule type" value="Genomic_DNA"/>
</dbReference>
<comment type="catalytic activity">
    <reaction evidence="1">
        <text>a (3S)-3-hydroxyacyl-CoA + NAD(+) = a 3-oxoacyl-CoA + NADH + H(+)</text>
        <dbReference type="Rhea" id="RHEA:22432"/>
        <dbReference type="ChEBI" id="CHEBI:15378"/>
        <dbReference type="ChEBI" id="CHEBI:57318"/>
        <dbReference type="ChEBI" id="CHEBI:57540"/>
        <dbReference type="ChEBI" id="CHEBI:57945"/>
        <dbReference type="ChEBI" id="CHEBI:90726"/>
        <dbReference type="EC" id="1.1.1.35"/>
    </reaction>
</comment>
<evidence type="ECO:0000313" key="3">
    <source>
        <dbReference type="Proteomes" id="UP000009047"/>
    </source>
</evidence>
<dbReference type="RefSeq" id="WP_013256867.1">
    <property type="nucleotide sequence ID" value="NC_014365.1"/>
</dbReference>
<sequence length="572" mass="58353">MAQTRSEIRPDGVAFLIMDQPGRPVNTLAAELLDDIDQRLGELAADGRVLAIVLASAKASSFVAGADLKSLRQTKDPAQASAAVRQSGRVLDRLAALAKPVVAAVHGAVLGGGLGLALSCRRIVAAEGPGAAFGLPAVSLGFIPAGGITGRLVARVGLAAALPLLLEGRRLGPAQALELGLIDAVARPEELWESAASLALALAQGRLAPRPRRDQGLDQGLIQAARRQVLARGQENNAAPLAVLEGLELAATHGPQAARHREDELFGQLVASRPAQNLIWHFGALAAQQRLGPGPAARPIIRLGIVGAGPRAAQLAVAGLERWGLAVAAGDEAAAQELRQAVAQAVDKQAARGLVRNAQMHLGRLRAASDLAVLAGCDAVIVTRPSAPARLAQILAACAPGAVLLVCGPLPPADWPQAEAVVGFGLADDFARGPLVELCRGAAAPWALDTAVGLAKALGKAVAPSGPAEAPLVELLRAAQAAAPPADAALVLANLAARWLTAGWIAPAEVELLAVHCLGFAAWRGGPLHVADEMGLARVVARLEALAASHGETFAPAPPLRAMAAEGRAFFA</sequence>
<dbReference type="SUPFAM" id="SSF51735">
    <property type="entry name" value="NAD(P)-binding Rossmann-fold domains"/>
    <property type="match status" value="1"/>
</dbReference>